<dbReference type="EMBL" id="JBHPKH010000102">
    <property type="protein sequence ID" value="MFC1573240.1"/>
    <property type="molecule type" value="Genomic_DNA"/>
</dbReference>
<feature type="compositionally biased region" description="Acidic residues" evidence="1">
    <location>
        <begin position="119"/>
        <end position="129"/>
    </location>
</feature>
<evidence type="ECO:0008006" key="4">
    <source>
        <dbReference type="Google" id="ProtNLM"/>
    </source>
</evidence>
<sequence length="149" mass="15983">LWCRPGPSVHLGLRYWFNPGVLAFRRESSGLEIPTAGWPSAGEGTTLTSTSGPWKGNYKAVYLMIGYAYGYGYTGVVQLGAHPQTGEDSFTNCEEPSVDFPIASFGGLGINTDGIYAEPDCDMSVEDEDNHSPPPTGGPSWGAIKALYR</sequence>
<feature type="region of interest" description="Disordered" evidence="1">
    <location>
        <begin position="119"/>
        <end position="141"/>
    </location>
</feature>
<protein>
    <recommendedName>
        <fullName evidence="4">Outer membrane protein beta-barrel domain-containing protein</fullName>
    </recommendedName>
</protein>
<evidence type="ECO:0000256" key="1">
    <source>
        <dbReference type="SAM" id="MobiDB-lite"/>
    </source>
</evidence>
<comment type="caution">
    <text evidence="2">The sequence shown here is derived from an EMBL/GenBank/DDBJ whole genome shotgun (WGS) entry which is preliminary data.</text>
</comment>
<feature type="non-terminal residue" evidence="2">
    <location>
        <position position="1"/>
    </location>
</feature>
<evidence type="ECO:0000313" key="3">
    <source>
        <dbReference type="Proteomes" id="UP001593833"/>
    </source>
</evidence>
<organism evidence="2 3">
    <name type="scientific">Eiseniibacteriota bacterium</name>
    <dbReference type="NCBI Taxonomy" id="2212470"/>
    <lineage>
        <taxon>Bacteria</taxon>
        <taxon>Candidatus Eiseniibacteriota</taxon>
    </lineage>
</organism>
<proteinExistence type="predicted"/>
<evidence type="ECO:0000313" key="2">
    <source>
        <dbReference type="EMBL" id="MFC1573240.1"/>
    </source>
</evidence>
<keyword evidence="3" id="KW-1185">Reference proteome</keyword>
<name>A0ABV6YLN7_UNCEI</name>
<gene>
    <name evidence="2" type="ORF">ACFL6M_06535</name>
</gene>
<accession>A0ABV6YLN7</accession>
<reference evidence="2 3" key="1">
    <citation type="submission" date="2024-09" db="EMBL/GenBank/DDBJ databases">
        <authorList>
            <person name="D'Angelo T."/>
        </authorList>
    </citation>
    <scope>NUCLEOTIDE SEQUENCE [LARGE SCALE GENOMIC DNA]</scope>
    <source>
        <strain evidence="2">SAG AM-320-E07</strain>
    </source>
</reference>
<dbReference type="Proteomes" id="UP001593833">
    <property type="component" value="Unassembled WGS sequence"/>
</dbReference>